<keyword evidence="3" id="KW-1185">Reference proteome</keyword>
<sequence>MIDHVVAESSALQEPIAYGLCWEPRWLDRSPCLGHVPFLAWFAHVTDPRLVVGLGVGRGTAYFAMCQALRSSEGSEFYGIDQWPAEDGAAFPRVPQAIQDHNAAHYGEFSRLICSDPAKAADFFDLGGVDIMLVEQPLSTVVLEAIRSAWLSQMSAHGVIFLAGTDRVTDPEACDVLQSLKDERPYIEFAHGGGFVALMAGSQPPALVQKLARSLAEPQNGPVLEQQFRCLGNALVRQLAQSAYQVEVDGLRTLLTREADEREAEGRGRQALEEQLKAEREQSAALVDRHQELSISAAKWDTMSVEQSAKLAALTDECEHLTQAMAATQNSLIALEAQYIWAKAQVAERDERLGLLSAERQAAVDERHALHRDAATLKADAEAAAGHAAMLQAKLDELARERSTQDKALQERDQALQLAREEYDGLRQEQALAEDVVAREVVRIEDEYAQRMAQEMVRMEAERQVLLAAEVSRLDAAYAEQLLEQARQAGVAHAQQRDELQKQFDLMAEERIALRAELSSKAIEMAALSTASATAEAKCIVRERALCTMAQKLEAAERRGVELEADGVQKLADLVALTQISEDWRQKAKG</sequence>
<dbReference type="Pfam" id="PF13578">
    <property type="entry name" value="Methyltransf_24"/>
    <property type="match status" value="1"/>
</dbReference>
<feature type="coiled-coil region" evidence="1">
    <location>
        <begin position="381"/>
        <end position="517"/>
    </location>
</feature>
<dbReference type="EMBL" id="JACIEU010000008">
    <property type="protein sequence ID" value="MBB4148588.1"/>
    <property type="molecule type" value="Genomic_DNA"/>
</dbReference>
<proteinExistence type="predicted"/>
<feature type="coiled-coil region" evidence="1">
    <location>
        <begin position="269"/>
        <end position="338"/>
    </location>
</feature>
<comment type="caution">
    <text evidence="2">The sequence shown here is derived from an EMBL/GenBank/DDBJ whole genome shotgun (WGS) entry which is preliminary data.</text>
</comment>
<gene>
    <name evidence="2" type="ORF">GGQ90_002371</name>
</gene>
<protein>
    <submittedName>
        <fullName evidence="2">Uncharacterized protein</fullName>
    </submittedName>
</protein>
<dbReference type="RefSeq" id="WP_188082325.1">
    <property type="nucleotide sequence ID" value="NZ_JACIEU010000008.1"/>
</dbReference>
<accession>A0A7W6PVB3</accession>
<dbReference type="AlphaFoldDB" id="A0A7W6PVB3"/>
<evidence type="ECO:0000313" key="3">
    <source>
        <dbReference type="Proteomes" id="UP000590524"/>
    </source>
</evidence>
<evidence type="ECO:0000313" key="2">
    <source>
        <dbReference type="EMBL" id="MBB4148588.1"/>
    </source>
</evidence>
<dbReference type="Proteomes" id="UP000590524">
    <property type="component" value="Unassembled WGS sequence"/>
</dbReference>
<reference evidence="2 3" key="1">
    <citation type="submission" date="2020-08" db="EMBL/GenBank/DDBJ databases">
        <title>Genomic Encyclopedia of Type Strains, Phase IV (KMG-IV): sequencing the most valuable type-strain genomes for metagenomic binning, comparative biology and taxonomic classification.</title>
        <authorList>
            <person name="Goeker M."/>
        </authorList>
    </citation>
    <scope>NUCLEOTIDE SEQUENCE [LARGE SCALE GENOMIC DNA]</scope>
    <source>
        <strain evidence="2 3">DSM 19371</strain>
    </source>
</reference>
<name>A0A7W6PVB3_9SPHN</name>
<organism evidence="2 3">
    <name type="scientific">Sphingobium scionense</name>
    <dbReference type="NCBI Taxonomy" id="1404341"/>
    <lineage>
        <taxon>Bacteria</taxon>
        <taxon>Pseudomonadati</taxon>
        <taxon>Pseudomonadota</taxon>
        <taxon>Alphaproteobacteria</taxon>
        <taxon>Sphingomonadales</taxon>
        <taxon>Sphingomonadaceae</taxon>
        <taxon>Sphingobium</taxon>
    </lineage>
</organism>
<evidence type="ECO:0000256" key="1">
    <source>
        <dbReference type="SAM" id="Coils"/>
    </source>
</evidence>
<keyword evidence="1" id="KW-0175">Coiled coil</keyword>